<dbReference type="Proteomes" id="UP000028545">
    <property type="component" value="Unassembled WGS sequence"/>
</dbReference>
<evidence type="ECO:0000313" key="13">
    <source>
        <dbReference type="Proteomes" id="UP000028545"/>
    </source>
</evidence>
<dbReference type="SMART" id="SM00487">
    <property type="entry name" value="DEXDc"/>
    <property type="match status" value="1"/>
</dbReference>
<dbReference type="Gene3D" id="3.40.50.10810">
    <property type="entry name" value="Tandem AAA-ATPase domain"/>
    <property type="match status" value="1"/>
</dbReference>
<evidence type="ECO:0000256" key="4">
    <source>
        <dbReference type="ARBA" id="ARBA00022801"/>
    </source>
</evidence>
<dbReference type="CDD" id="cd18793">
    <property type="entry name" value="SF2_C_SNF"/>
    <property type="match status" value="1"/>
</dbReference>
<dbReference type="InterPro" id="IPR027417">
    <property type="entry name" value="P-loop_NTPase"/>
</dbReference>
<evidence type="ECO:0000256" key="2">
    <source>
        <dbReference type="ARBA" id="ARBA00007025"/>
    </source>
</evidence>
<dbReference type="InterPro" id="IPR014001">
    <property type="entry name" value="Helicase_ATP-bd"/>
</dbReference>
<dbReference type="InterPro" id="IPR049730">
    <property type="entry name" value="SNF2/RAD54-like_C"/>
</dbReference>
<feature type="domain" description="Helicase C-terminal" evidence="11">
    <location>
        <begin position="667"/>
        <end position="824"/>
    </location>
</feature>
<feature type="compositionally biased region" description="Basic and acidic residues" evidence="9">
    <location>
        <begin position="461"/>
        <end position="486"/>
    </location>
</feature>
<comment type="caution">
    <text evidence="12">The sequence shown here is derived from an EMBL/GenBank/DDBJ whole genome shotgun (WGS) entry which is preliminary data.</text>
</comment>
<dbReference type="OMA" id="PNIFTDW"/>
<dbReference type="AlphaFoldDB" id="A0A084G1T8"/>
<keyword evidence="13" id="KW-1185">Reference proteome</keyword>
<dbReference type="GO" id="GO:0005524">
    <property type="term" value="F:ATP binding"/>
    <property type="evidence" value="ECO:0007669"/>
    <property type="project" value="UniProtKB-KW"/>
</dbReference>
<dbReference type="Pfam" id="PF00176">
    <property type="entry name" value="SNF2-rel_dom"/>
    <property type="match status" value="1"/>
</dbReference>
<dbReference type="GO" id="GO:0005634">
    <property type="term" value="C:nucleus"/>
    <property type="evidence" value="ECO:0007669"/>
    <property type="project" value="UniProtKB-SubCell"/>
</dbReference>
<comment type="similarity">
    <text evidence="2">Belongs to the SNF2/RAD54 helicase family.</text>
</comment>
<sequence>MSAPTSPSTAKSIFSSSPSPNTPPSSPPSLDSSSPPKMESRLVTAEANALAEYEKDYAKRRAAARAKNKRKRRPLLTPEEKKQKALELDSLLRQTAAFSDIITGKTRALGRMGTSMSGASLGEHNLELAKQPKCMVGGTMRDYQLEGLTWMREIAVQGLSGILADEMGLGKTIQMISLVASLRETDEFYGPFLIVAPLSTLSNWLDEFHKWTPSIPVVVYHGTPGERENIWQNKILRHYKDSRATNKFPVVLTSPQIVLRDRTTLARIGWEFIIIDEGHCMKNSDARLYQELKVFTSATRFLITGTPLQNEMKELWSLLHFLLPSVFKDWEAFDSYFDFTGLEDEEGTESFITDEEKQELMRKIHIVLQPLMLRRVKADVASHLPPKREYILYAPLTKEQTDLYKAISDRGVDTRAYLSDMVARDISERSESLSPPDLLTPLSSRQGSVSPSVTSGASRKGASDKLSKLPTRESPRKKKSTMEPEAAKPSATDAFALMMGKRGRGRPKKISEAPAVKEEVMKDKTESSRKRKGPATLPVPEPKSYRSSRESTPGSSRRTRAHPGVKIDAFANVDEDKLDDDEFEARLIREYESQELSNLEEAQTAKDFALASSFELAKKEVARKKLGNPIMQLRLVCNSPHNFYNPWTYSDDPVDETVVTKSGKMLLLDRLLPALFKGGHKVLIFSQFKTQLDILEDYCNLREYNFCRLDGSVSHEARRDMISQFNTDEDTKVFLLSTRAGGQGINLMAADTVILFDSDWNPQQDLQAQDRCHRIGQTRPVIVYRFATKGTVEEDLLFSAQAKRRLEKLVIRKGTLKTMGRKLTDAMSDLDRETLRGLLLKDGKVYKYSGGEEILSDKDLAALLDRSDEAYAKAAKGDGNAVGYKVVETAAEGIREAASSN</sequence>
<evidence type="ECO:0000259" key="11">
    <source>
        <dbReference type="PROSITE" id="PS51194"/>
    </source>
</evidence>
<keyword evidence="5" id="KW-0347">Helicase</keyword>
<dbReference type="PROSITE" id="PS51194">
    <property type="entry name" value="HELICASE_CTER"/>
    <property type="match status" value="1"/>
</dbReference>
<organism evidence="12 13">
    <name type="scientific">Pseudallescheria apiosperma</name>
    <name type="common">Scedosporium apiospermum</name>
    <dbReference type="NCBI Taxonomy" id="563466"/>
    <lineage>
        <taxon>Eukaryota</taxon>
        <taxon>Fungi</taxon>
        <taxon>Dikarya</taxon>
        <taxon>Ascomycota</taxon>
        <taxon>Pezizomycotina</taxon>
        <taxon>Sordariomycetes</taxon>
        <taxon>Hypocreomycetidae</taxon>
        <taxon>Microascales</taxon>
        <taxon>Microascaceae</taxon>
        <taxon>Scedosporium</taxon>
    </lineage>
</organism>
<feature type="compositionally biased region" description="Basic and acidic residues" evidence="9">
    <location>
        <begin position="509"/>
        <end position="528"/>
    </location>
</feature>
<accession>A0A084G1T8</accession>
<dbReference type="InterPro" id="IPR000330">
    <property type="entry name" value="SNF2_N"/>
</dbReference>
<dbReference type="GeneID" id="27726470"/>
<protein>
    <submittedName>
        <fullName evidence="12">Uncharacterized protein</fullName>
    </submittedName>
</protein>
<feature type="domain" description="Helicase ATP-binding" evidence="10">
    <location>
        <begin position="152"/>
        <end position="325"/>
    </location>
</feature>
<dbReference type="InterPro" id="IPR038718">
    <property type="entry name" value="SNF2-like_sf"/>
</dbReference>
<evidence type="ECO:0000256" key="3">
    <source>
        <dbReference type="ARBA" id="ARBA00022741"/>
    </source>
</evidence>
<dbReference type="FunFam" id="3.40.50.10810:FF:000015">
    <property type="entry name" value="lymphoid-specific helicase isoform X1"/>
    <property type="match status" value="1"/>
</dbReference>
<dbReference type="Pfam" id="PF00271">
    <property type="entry name" value="Helicase_C"/>
    <property type="match status" value="1"/>
</dbReference>
<dbReference type="GO" id="GO:0004386">
    <property type="term" value="F:helicase activity"/>
    <property type="evidence" value="ECO:0007669"/>
    <property type="project" value="UniProtKB-KW"/>
</dbReference>
<evidence type="ECO:0000256" key="8">
    <source>
        <dbReference type="ARBA" id="ARBA00023242"/>
    </source>
</evidence>
<dbReference type="InterPro" id="IPR001650">
    <property type="entry name" value="Helicase_C-like"/>
</dbReference>
<keyword evidence="3" id="KW-0547">Nucleotide-binding</keyword>
<evidence type="ECO:0000256" key="9">
    <source>
        <dbReference type="SAM" id="MobiDB-lite"/>
    </source>
</evidence>
<dbReference type="GO" id="GO:0016787">
    <property type="term" value="F:hydrolase activity"/>
    <property type="evidence" value="ECO:0007669"/>
    <property type="project" value="UniProtKB-KW"/>
</dbReference>
<gene>
    <name evidence="12" type="ORF">SAPIO_CDS7398</name>
</gene>
<proteinExistence type="inferred from homology"/>
<comment type="subcellular location">
    <subcellularLocation>
        <location evidence="1">Nucleus</location>
    </subcellularLocation>
</comment>
<evidence type="ECO:0000256" key="5">
    <source>
        <dbReference type="ARBA" id="ARBA00022806"/>
    </source>
</evidence>
<evidence type="ECO:0000256" key="6">
    <source>
        <dbReference type="ARBA" id="ARBA00022840"/>
    </source>
</evidence>
<dbReference type="KEGG" id="sapo:SAPIO_CDS7398"/>
<dbReference type="PROSITE" id="PS51192">
    <property type="entry name" value="HELICASE_ATP_BIND_1"/>
    <property type="match status" value="1"/>
</dbReference>
<evidence type="ECO:0000256" key="1">
    <source>
        <dbReference type="ARBA" id="ARBA00004123"/>
    </source>
</evidence>
<dbReference type="HOGENOM" id="CLU_000315_17_3_1"/>
<dbReference type="SUPFAM" id="SSF52540">
    <property type="entry name" value="P-loop containing nucleoside triphosphate hydrolases"/>
    <property type="match status" value="2"/>
</dbReference>
<reference evidence="12 13" key="1">
    <citation type="journal article" date="2014" name="Genome Announc.">
        <title>Draft genome sequence of the pathogenic fungus Scedosporium apiospermum.</title>
        <authorList>
            <person name="Vandeputte P."/>
            <person name="Ghamrawi S."/>
            <person name="Rechenmann M."/>
            <person name="Iltis A."/>
            <person name="Giraud S."/>
            <person name="Fleury M."/>
            <person name="Thornton C."/>
            <person name="Delhaes L."/>
            <person name="Meyer W."/>
            <person name="Papon N."/>
            <person name="Bouchara J.P."/>
        </authorList>
    </citation>
    <scope>NUCLEOTIDE SEQUENCE [LARGE SCALE GENOMIC DNA]</scope>
    <source>
        <strain evidence="12 13">IHEM 14462</strain>
    </source>
</reference>
<keyword evidence="4" id="KW-0378">Hydrolase</keyword>
<dbReference type="VEuPathDB" id="FungiDB:SAPIO_CDS7398"/>
<dbReference type="EMBL" id="JOWA01000110">
    <property type="protein sequence ID" value="KEZ41300.1"/>
    <property type="molecule type" value="Genomic_DNA"/>
</dbReference>
<feature type="compositionally biased region" description="Low complexity" evidence="9">
    <location>
        <begin position="1"/>
        <end position="19"/>
    </location>
</feature>
<evidence type="ECO:0000256" key="7">
    <source>
        <dbReference type="ARBA" id="ARBA00023054"/>
    </source>
</evidence>
<feature type="compositionally biased region" description="Polar residues" evidence="9">
    <location>
        <begin position="445"/>
        <end position="457"/>
    </location>
</feature>
<dbReference type="OrthoDB" id="5857104at2759"/>
<evidence type="ECO:0000313" key="12">
    <source>
        <dbReference type="EMBL" id="KEZ41300.1"/>
    </source>
</evidence>
<feature type="region of interest" description="Disordered" evidence="9">
    <location>
        <begin position="428"/>
        <end position="563"/>
    </location>
</feature>
<evidence type="ECO:0000259" key="10">
    <source>
        <dbReference type="PROSITE" id="PS51192"/>
    </source>
</evidence>
<keyword evidence="6" id="KW-0067">ATP-binding</keyword>
<dbReference type="SMART" id="SM00490">
    <property type="entry name" value="HELICc"/>
    <property type="match status" value="1"/>
</dbReference>
<name>A0A084G1T8_PSEDA</name>
<keyword evidence="8" id="KW-0539">Nucleus</keyword>
<dbReference type="Gene3D" id="3.40.50.300">
    <property type="entry name" value="P-loop containing nucleotide triphosphate hydrolases"/>
    <property type="match status" value="1"/>
</dbReference>
<feature type="region of interest" description="Disordered" evidence="9">
    <location>
        <begin position="1"/>
        <end position="44"/>
    </location>
</feature>
<keyword evidence="7" id="KW-0175">Coiled coil</keyword>
<dbReference type="RefSeq" id="XP_016641099.1">
    <property type="nucleotide sequence ID" value="XM_016789272.1"/>
</dbReference>
<feature type="region of interest" description="Disordered" evidence="9">
    <location>
        <begin position="61"/>
        <end position="81"/>
    </location>
</feature>
<dbReference type="PANTHER" id="PTHR10799">
    <property type="entry name" value="SNF2/RAD54 HELICASE FAMILY"/>
    <property type="match status" value="1"/>
</dbReference>
<feature type="compositionally biased region" description="Low complexity" evidence="9">
    <location>
        <begin position="432"/>
        <end position="444"/>
    </location>
</feature>
<feature type="compositionally biased region" description="Basic residues" evidence="9">
    <location>
        <begin position="61"/>
        <end position="74"/>
    </location>
</feature>